<sequence>MICLARAEETKVPGPSGESFTALSRCRYRLQKLAGGLKTMKNLNVLRARAFCVRPDAPRRSANALVLGGDRT</sequence>
<comment type="caution">
    <text evidence="1">The sequence shown here is derived from an EMBL/GenBank/DDBJ whole genome shotgun (WGS) entry which is preliminary data.</text>
</comment>
<organism evidence="1 2">
    <name type="scientific">Agrobacterium tumefaciens str. B6</name>
    <dbReference type="NCBI Taxonomy" id="1183423"/>
    <lineage>
        <taxon>Bacteria</taxon>
        <taxon>Pseudomonadati</taxon>
        <taxon>Pseudomonadota</taxon>
        <taxon>Alphaproteobacteria</taxon>
        <taxon>Hyphomicrobiales</taxon>
        <taxon>Rhizobiaceae</taxon>
        <taxon>Rhizobium/Agrobacterium group</taxon>
        <taxon>Agrobacterium</taxon>
        <taxon>Agrobacterium tumefaciens complex</taxon>
    </lineage>
</organism>
<dbReference type="EMBL" id="FCNL01000020">
    <property type="protein sequence ID" value="CVI17973.1"/>
    <property type="molecule type" value="Genomic_DNA"/>
</dbReference>
<protein>
    <submittedName>
        <fullName evidence="1">Uncharacterized protein</fullName>
    </submittedName>
</protein>
<accession>A0A822V2P8</accession>
<proteinExistence type="predicted"/>
<dbReference type="Proteomes" id="UP000192074">
    <property type="component" value="Unassembled WGS sequence"/>
</dbReference>
<dbReference type="AlphaFoldDB" id="A0A822V2P8"/>
<reference evidence="1 2" key="1">
    <citation type="submission" date="2016-01" db="EMBL/GenBank/DDBJ databases">
        <authorList>
            <person name="Regsiter A."/>
            <person name="william w."/>
        </authorList>
    </citation>
    <scope>NUCLEOTIDE SEQUENCE [LARGE SCALE GENOMIC DNA]</scope>
    <source>
        <strain evidence="1 2">B6</strain>
    </source>
</reference>
<evidence type="ECO:0000313" key="2">
    <source>
        <dbReference type="Proteomes" id="UP000192074"/>
    </source>
</evidence>
<name>A0A822V2P8_AGRTU</name>
<evidence type="ECO:0000313" key="1">
    <source>
        <dbReference type="EMBL" id="CVI17973.1"/>
    </source>
</evidence>
<gene>
    <name evidence="1" type="ORF">AGR4A_Cc30148</name>
</gene>